<evidence type="ECO:0000313" key="14">
    <source>
        <dbReference type="EMBL" id="CDR34162.1"/>
    </source>
</evidence>
<keyword evidence="5 12" id="KW-0812">Transmembrane</keyword>
<comment type="caution">
    <text evidence="14">The sequence shown here is derived from an EMBL/GenBank/DDBJ whole genome shotgun (WGS) entry which is preliminary data.</text>
</comment>
<comment type="cofactor">
    <cofactor evidence="1">
        <name>Zn(2+)</name>
        <dbReference type="ChEBI" id="CHEBI:29105"/>
    </cofactor>
</comment>
<evidence type="ECO:0000256" key="4">
    <source>
        <dbReference type="ARBA" id="ARBA00022670"/>
    </source>
</evidence>
<comment type="subcellular location">
    <subcellularLocation>
        <location evidence="2">Membrane</location>
        <topology evidence="2">Multi-pass membrane protein</topology>
    </subcellularLocation>
</comment>
<dbReference type="AlphaFoldDB" id="A0A090CZ46"/>
<feature type="transmembrane region" description="Helical" evidence="12">
    <location>
        <begin position="83"/>
        <end position="103"/>
    </location>
</feature>
<comment type="similarity">
    <text evidence="3">Belongs to the peptidase M50B family.</text>
</comment>
<reference evidence="14" key="2">
    <citation type="submission" date="2014-09" db="EMBL/GenBank/DDBJ databases">
        <title>Criblamydia sequanensis harbors a mega-plasmid encoding arsenite resistance.</title>
        <authorList>
            <person name="Bertelli C."/>
            <person name="Goesmann A."/>
            <person name="Greub G."/>
        </authorList>
    </citation>
    <scope>NUCLEOTIDE SEQUENCE [LARGE SCALE GENOMIC DNA]</scope>
    <source>
        <strain evidence="14">CRIB-18</strain>
    </source>
</reference>
<dbReference type="PANTHER" id="PTHR39188:SF3">
    <property type="entry name" value="STAGE IV SPORULATION PROTEIN FB"/>
    <property type="match status" value="1"/>
</dbReference>
<evidence type="ECO:0000256" key="6">
    <source>
        <dbReference type="ARBA" id="ARBA00022723"/>
    </source>
</evidence>
<dbReference type="PANTHER" id="PTHR39188">
    <property type="entry name" value="MEMBRANE-ASSOCIATED ZINC METALLOPROTEASE M50B"/>
    <property type="match status" value="1"/>
</dbReference>
<accession>A0A090CZ46</accession>
<reference evidence="14" key="1">
    <citation type="submission" date="2013-12" db="EMBL/GenBank/DDBJ databases">
        <authorList>
            <person name="Linke B."/>
        </authorList>
    </citation>
    <scope>NUCLEOTIDE SEQUENCE [LARGE SCALE GENOMIC DNA]</scope>
    <source>
        <strain evidence="14">CRIB-18</strain>
    </source>
</reference>
<evidence type="ECO:0000256" key="7">
    <source>
        <dbReference type="ARBA" id="ARBA00022801"/>
    </source>
</evidence>
<dbReference type="Gene3D" id="1.25.40.10">
    <property type="entry name" value="Tetratricopeptide repeat domain"/>
    <property type="match status" value="1"/>
</dbReference>
<keyword evidence="7" id="KW-0378">Hydrolase</keyword>
<sequence>MPGIPIRIQPLFILMSAIIGWLSSQRLELTLLWMIVIFVSVLVHELGHALSAKYFGQHVMITLTGWGGVTRRTGKPISRVRDFIVVLLGPIFGLMLGLFAYFLMEKINPSGMLLYTLKITYLANLFWTVVNLIPVQPLDGGRLLAIILESLFGFKGVRFTYFLSIILCLIAGLYFFYRQNMLGGILFFLLLFENFRNFTTSLNMSDEDQNAALWKELRQGENLLNSRHYEEASSTLKNVIKKSGSGLIYMTAMEFLAETLKRQGKINEAYDLLLPVKDRLNTHSLKQFQEIAFLTKHFQEAVEIGKKTYSEDPNFKTALLNSLSFGELKKGNEALSWLKSALTYDISLENLMKESSFQTLLDLPEIQDFLSKKRAP</sequence>
<dbReference type="GO" id="GO:0008237">
    <property type="term" value="F:metallopeptidase activity"/>
    <property type="evidence" value="ECO:0007669"/>
    <property type="project" value="UniProtKB-KW"/>
</dbReference>
<feature type="transmembrane region" description="Helical" evidence="12">
    <location>
        <begin position="115"/>
        <end position="133"/>
    </location>
</feature>
<evidence type="ECO:0000259" key="13">
    <source>
        <dbReference type="Pfam" id="PF02163"/>
    </source>
</evidence>
<dbReference type="OrthoDB" id="166377at2"/>
<evidence type="ECO:0000256" key="5">
    <source>
        <dbReference type="ARBA" id="ARBA00022692"/>
    </source>
</evidence>
<evidence type="ECO:0000256" key="11">
    <source>
        <dbReference type="ARBA" id="ARBA00023136"/>
    </source>
</evidence>
<keyword evidence="15" id="KW-1185">Reference proteome</keyword>
<keyword evidence="8" id="KW-0862">Zinc</keyword>
<dbReference type="Proteomes" id="UP000031552">
    <property type="component" value="Unassembled WGS sequence"/>
</dbReference>
<dbReference type="eggNOG" id="COG1994">
    <property type="taxonomic scope" value="Bacteria"/>
</dbReference>
<dbReference type="EMBL" id="CCEJ010000005">
    <property type="protein sequence ID" value="CDR34162.1"/>
    <property type="molecule type" value="Genomic_DNA"/>
</dbReference>
<dbReference type="GO" id="GO:0016020">
    <property type="term" value="C:membrane"/>
    <property type="evidence" value="ECO:0007669"/>
    <property type="project" value="UniProtKB-SubCell"/>
</dbReference>
<evidence type="ECO:0000256" key="12">
    <source>
        <dbReference type="SAM" id="Phobius"/>
    </source>
</evidence>
<feature type="domain" description="Peptidase M50" evidence="13">
    <location>
        <begin position="34"/>
        <end position="104"/>
    </location>
</feature>
<keyword evidence="4" id="KW-0645">Protease</keyword>
<evidence type="ECO:0000256" key="3">
    <source>
        <dbReference type="ARBA" id="ARBA00007931"/>
    </source>
</evidence>
<dbReference type="GO" id="GO:0046872">
    <property type="term" value="F:metal ion binding"/>
    <property type="evidence" value="ECO:0007669"/>
    <property type="project" value="UniProtKB-KW"/>
</dbReference>
<feature type="transmembrane region" description="Helical" evidence="12">
    <location>
        <begin position="31"/>
        <end position="50"/>
    </location>
</feature>
<keyword evidence="11 12" id="KW-0472">Membrane</keyword>
<dbReference type="Pfam" id="PF02163">
    <property type="entry name" value="Peptidase_M50"/>
    <property type="match status" value="2"/>
</dbReference>
<name>A0A090CZ46_9BACT</name>
<dbReference type="GO" id="GO:0006508">
    <property type="term" value="P:proteolysis"/>
    <property type="evidence" value="ECO:0007669"/>
    <property type="project" value="UniProtKB-KW"/>
</dbReference>
<evidence type="ECO:0000256" key="8">
    <source>
        <dbReference type="ARBA" id="ARBA00022833"/>
    </source>
</evidence>
<gene>
    <name evidence="14" type="ORF">CSEC_1342</name>
</gene>
<evidence type="ECO:0000313" key="15">
    <source>
        <dbReference type="Proteomes" id="UP000031552"/>
    </source>
</evidence>
<keyword evidence="9 12" id="KW-1133">Transmembrane helix</keyword>
<dbReference type="InterPro" id="IPR011990">
    <property type="entry name" value="TPR-like_helical_dom_sf"/>
</dbReference>
<evidence type="ECO:0000256" key="1">
    <source>
        <dbReference type="ARBA" id="ARBA00001947"/>
    </source>
</evidence>
<evidence type="ECO:0000256" key="9">
    <source>
        <dbReference type="ARBA" id="ARBA00022989"/>
    </source>
</evidence>
<dbReference type="RefSeq" id="WP_053331861.1">
    <property type="nucleotide sequence ID" value="NZ_CCEJ010000005.1"/>
</dbReference>
<dbReference type="STRING" id="1437425.CSEC_1342"/>
<organism evidence="14 15">
    <name type="scientific">Candidatus Criblamydia sequanensis CRIB-18</name>
    <dbReference type="NCBI Taxonomy" id="1437425"/>
    <lineage>
        <taxon>Bacteria</taxon>
        <taxon>Pseudomonadati</taxon>
        <taxon>Chlamydiota</taxon>
        <taxon>Chlamydiia</taxon>
        <taxon>Parachlamydiales</taxon>
        <taxon>Candidatus Criblamydiaceae</taxon>
        <taxon>Candidatus Criblamydia</taxon>
    </lineage>
</organism>
<feature type="transmembrane region" description="Helical" evidence="12">
    <location>
        <begin position="6"/>
        <end position="24"/>
    </location>
</feature>
<keyword evidence="10" id="KW-0482">Metalloprotease</keyword>
<feature type="domain" description="Peptidase M50" evidence="13">
    <location>
        <begin position="113"/>
        <end position="154"/>
    </location>
</feature>
<dbReference type="InterPro" id="IPR008915">
    <property type="entry name" value="Peptidase_M50"/>
</dbReference>
<evidence type="ECO:0000256" key="10">
    <source>
        <dbReference type="ARBA" id="ARBA00023049"/>
    </source>
</evidence>
<evidence type="ECO:0000256" key="2">
    <source>
        <dbReference type="ARBA" id="ARBA00004141"/>
    </source>
</evidence>
<keyword evidence="6" id="KW-0479">Metal-binding</keyword>
<proteinExistence type="inferred from homology"/>
<protein>
    <submittedName>
        <fullName evidence="14">Metallopeptidase, M50 family</fullName>
    </submittedName>
</protein>
<feature type="transmembrane region" description="Helical" evidence="12">
    <location>
        <begin position="159"/>
        <end position="177"/>
    </location>
</feature>